<protein>
    <submittedName>
        <fullName evidence="2">Uncharacterized protein</fullName>
    </submittedName>
</protein>
<evidence type="ECO:0000313" key="3">
    <source>
        <dbReference type="Proteomes" id="UP000324832"/>
    </source>
</evidence>
<reference evidence="2 3" key="1">
    <citation type="submission" date="2017-07" db="EMBL/GenBank/DDBJ databases">
        <authorList>
            <person name="Talla V."/>
            <person name="Backstrom N."/>
        </authorList>
    </citation>
    <scope>NUCLEOTIDE SEQUENCE [LARGE SCALE GENOMIC DNA]</scope>
</reference>
<evidence type="ECO:0000313" key="2">
    <source>
        <dbReference type="EMBL" id="VVC97001.1"/>
    </source>
</evidence>
<dbReference type="Proteomes" id="UP000324832">
    <property type="component" value="Unassembled WGS sequence"/>
</dbReference>
<organism evidence="2 3">
    <name type="scientific">Leptidea sinapis</name>
    <dbReference type="NCBI Taxonomy" id="189913"/>
    <lineage>
        <taxon>Eukaryota</taxon>
        <taxon>Metazoa</taxon>
        <taxon>Ecdysozoa</taxon>
        <taxon>Arthropoda</taxon>
        <taxon>Hexapoda</taxon>
        <taxon>Insecta</taxon>
        <taxon>Pterygota</taxon>
        <taxon>Neoptera</taxon>
        <taxon>Endopterygota</taxon>
        <taxon>Lepidoptera</taxon>
        <taxon>Glossata</taxon>
        <taxon>Ditrysia</taxon>
        <taxon>Papilionoidea</taxon>
        <taxon>Pieridae</taxon>
        <taxon>Dismorphiinae</taxon>
        <taxon>Leptidea</taxon>
    </lineage>
</organism>
<feature type="compositionally biased region" description="Polar residues" evidence="1">
    <location>
        <begin position="56"/>
        <end position="72"/>
    </location>
</feature>
<name>A0A5E4QI66_9NEOP</name>
<evidence type="ECO:0000256" key="1">
    <source>
        <dbReference type="SAM" id="MobiDB-lite"/>
    </source>
</evidence>
<gene>
    <name evidence="2" type="ORF">LSINAPIS_LOCUS8384</name>
</gene>
<feature type="region of interest" description="Disordered" evidence="1">
    <location>
        <begin position="53"/>
        <end position="96"/>
    </location>
</feature>
<sequence length="128" mass="14095">MDLQYGKSTPYTTGKQVIPSGSTIEDVSTAIESGSTEKKFKEIFVKISETYESGDFTPQSKNDGSWDSNLTPVESVATLRGGNPGSPPRSPRKPPAYRLCLSVEPSQPPNLLLYAEHRSLPRDKYMVQ</sequence>
<accession>A0A5E4QI66</accession>
<keyword evidence="3" id="KW-1185">Reference proteome</keyword>
<proteinExistence type="predicted"/>
<dbReference type="AlphaFoldDB" id="A0A5E4QI66"/>
<dbReference type="EMBL" id="FZQP02002990">
    <property type="protein sequence ID" value="VVC97001.1"/>
    <property type="molecule type" value="Genomic_DNA"/>
</dbReference>